<dbReference type="EMBL" id="SMTL01000001">
    <property type="protein sequence ID" value="TDK39147.1"/>
    <property type="molecule type" value="Genomic_DNA"/>
</dbReference>
<dbReference type="NCBIfam" id="TIGR01214">
    <property type="entry name" value="rmlD"/>
    <property type="match status" value="1"/>
</dbReference>
<dbReference type="AlphaFoldDB" id="A0A4R5UMM5"/>
<evidence type="ECO:0000313" key="8">
    <source>
        <dbReference type="EMBL" id="TDK39147.1"/>
    </source>
</evidence>
<keyword evidence="6" id="KW-0521">NADP</keyword>
<dbReference type="RefSeq" id="WP_133314596.1">
    <property type="nucleotide sequence ID" value="NZ_SMTL01000001.1"/>
</dbReference>
<dbReference type="SUPFAM" id="SSF51735">
    <property type="entry name" value="NAD(P)-binding Rossmann-fold domains"/>
    <property type="match status" value="1"/>
</dbReference>
<dbReference type="OrthoDB" id="9803892at2"/>
<dbReference type="Pfam" id="PF04321">
    <property type="entry name" value="RmlD_sub_bind"/>
    <property type="match status" value="1"/>
</dbReference>
<comment type="cofactor">
    <cofactor evidence="6">
        <name>Mg(2+)</name>
        <dbReference type="ChEBI" id="CHEBI:18420"/>
    </cofactor>
    <text evidence="6">Binds 1 Mg(2+) ion per monomer.</text>
</comment>
<comment type="pathway">
    <text evidence="1 6">Carbohydrate biosynthesis; dTDP-L-rhamnose biosynthesis.</text>
</comment>
<name>A0A4R5UMM5_9HYPH</name>
<evidence type="ECO:0000259" key="7">
    <source>
        <dbReference type="Pfam" id="PF04321"/>
    </source>
</evidence>
<dbReference type="GO" id="GO:0019305">
    <property type="term" value="P:dTDP-rhamnose biosynthetic process"/>
    <property type="evidence" value="ECO:0007669"/>
    <property type="project" value="UniProtKB-UniPathway"/>
</dbReference>
<dbReference type="Proteomes" id="UP000295238">
    <property type="component" value="Unassembled WGS sequence"/>
</dbReference>
<dbReference type="UniPathway" id="UPA00124"/>
<organism evidence="8 9">
    <name type="scientific">Rhizobium deserti</name>
    <dbReference type="NCBI Taxonomy" id="2547961"/>
    <lineage>
        <taxon>Bacteria</taxon>
        <taxon>Pseudomonadati</taxon>
        <taxon>Pseudomonadota</taxon>
        <taxon>Alphaproteobacteria</taxon>
        <taxon>Hyphomicrobiales</taxon>
        <taxon>Rhizobiaceae</taxon>
        <taxon>Rhizobium/Agrobacterium group</taxon>
        <taxon>Rhizobium</taxon>
    </lineage>
</organism>
<reference evidence="8 9" key="1">
    <citation type="submission" date="2019-03" db="EMBL/GenBank/DDBJ databases">
        <title>Rhizobium sp. nov., an bacterium isolated from biocrust in Mu Us Desert.</title>
        <authorList>
            <person name="Lixiong L."/>
        </authorList>
    </citation>
    <scope>NUCLEOTIDE SEQUENCE [LARGE SCALE GENOMIC DNA]</scope>
    <source>
        <strain evidence="8 9">SPY-1</strain>
    </source>
</reference>
<dbReference type="InterPro" id="IPR029903">
    <property type="entry name" value="RmlD-like-bd"/>
</dbReference>
<gene>
    <name evidence="8" type="primary">rfbD</name>
    <name evidence="8" type="ORF">E2F50_03190</name>
</gene>
<dbReference type="EC" id="1.1.1.133" evidence="3 6"/>
<dbReference type="Gene3D" id="3.40.50.720">
    <property type="entry name" value="NAD(P)-binding Rossmann-like Domain"/>
    <property type="match status" value="1"/>
</dbReference>
<dbReference type="CDD" id="cd05254">
    <property type="entry name" value="dTDP_HR_like_SDR_e"/>
    <property type="match status" value="1"/>
</dbReference>
<dbReference type="GO" id="GO:0008831">
    <property type="term" value="F:dTDP-4-dehydrorhamnose reductase activity"/>
    <property type="evidence" value="ECO:0007669"/>
    <property type="project" value="UniProtKB-EC"/>
</dbReference>
<dbReference type="InterPro" id="IPR036291">
    <property type="entry name" value="NAD(P)-bd_dom_sf"/>
</dbReference>
<dbReference type="Gene3D" id="3.90.25.10">
    <property type="entry name" value="UDP-galactose 4-epimerase, domain 1"/>
    <property type="match status" value="1"/>
</dbReference>
<comment type="function">
    <text evidence="6">Catalyzes the reduction of dTDP-6-deoxy-L-lyxo-4-hexulose to yield dTDP-L-rhamnose.</text>
</comment>
<evidence type="ECO:0000256" key="5">
    <source>
        <dbReference type="ARBA" id="ARBA00048200"/>
    </source>
</evidence>
<comment type="similarity">
    <text evidence="2 6">Belongs to the dTDP-4-dehydrorhamnose reductase family.</text>
</comment>
<keyword evidence="9" id="KW-1185">Reference proteome</keyword>
<sequence>MTAPKRYLVTGLQGQVVQSLIERAAGHVDVELIAAGRPELDLSRPESVQSAVFSAKPDLIISAAAYTAVDQAESDESAAFAANAQGPDALAKAAARLGIPIVHLSTDYVFDGSKATPYTELDPVAPLGVYGRSKLEGEYAVASATDNHVILRTAWVYGPFGKNFLKTMLKAAESRAQFNVVDDQNGNPTSSIDIADALLAISRNIISLPDSALRGVFHMTAKGEATWADFAREIFKTSLANGGPSAHVTSIPSSAYPTPARRPANSRLDCGKLERAHSISLPDWHLSTASTVARLVDVTRLTR</sequence>
<dbReference type="PANTHER" id="PTHR10491">
    <property type="entry name" value="DTDP-4-DEHYDRORHAMNOSE REDUCTASE"/>
    <property type="match status" value="1"/>
</dbReference>
<evidence type="ECO:0000256" key="2">
    <source>
        <dbReference type="ARBA" id="ARBA00010944"/>
    </source>
</evidence>
<comment type="caution">
    <text evidence="8">The sequence shown here is derived from an EMBL/GenBank/DDBJ whole genome shotgun (WGS) entry which is preliminary data.</text>
</comment>
<evidence type="ECO:0000256" key="3">
    <source>
        <dbReference type="ARBA" id="ARBA00012929"/>
    </source>
</evidence>
<comment type="catalytic activity">
    <reaction evidence="5 6">
        <text>dTDP-beta-L-rhamnose + NADP(+) = dTDP-4-dehydro-beta-L-rhamnose + NADPH + H(+)</text>
        <dbReference type="Rhea" id="RHEA:21796"/>
        <dbReference type="ChEBI" id="CHEBI:15378"/>
        <dbReference type="ChEBI" id="CHEBI:57510"/>
        <dbReference type="ChEBI" id="CHEBI:57783"/>
        <dbReference type="ChEBI" id="CHEBI:58349"/>
        <dbReference type="ChEBI" id="CHEBI:62830"/>
        <dbReference type="EC" id="1.1.1.133"/>
    </reaction>
</comment>
<dbReference type="InterPro" id="IPR005913">
    <property type="entry name" value="dTDP_dehydrorham_reduct"/>
</dbReference>
<feature type="domain" description="RmlD-like substrate binding" evidence="7">
    <location>
        <begin position="7"/>
        <end position="294"/>
    </location>
</feature>
<evidence type="ECO:0000313" key="9">
    <source>
        <dbReference type="Proteomes" id="UP000295238"/>
    </source>
</evidence>
<accession>A0A4R5UMM5</accession>
<proteinExistence type="inferred from homology"/>
<evidence type="ECO:0000256" key="4">
    <source>
        <dbReference type="ARBA" id="ARBA00017099"/>
    </source>
</evidence>
<evidence type="ECO:0000256" key="1">
    <source>
        <dbReference type="ARBA" id="ARBA00004781"/>
    </source>
</evidence>
<keyword evidence="6 8" id="KW-0560">Oxidoreductase</keyword>
<protein>
    <recommendedName>
        <fullName evidence="4 6">dTDP-4-dehydrorhamnose reductase</fullName>
        <ecNumber evidence="3 6">1.1.1.133</ecNumber>
    </recommendedName>
</protein>
<dbReference type="PANTHER" id="PTHR10491:SF4">
    <property type="entry name" value="METHIONINE ADENOSYLTRANSFERASE 2 SUBUNIT BETA"/>
    <property type="match status" value="1"/>
</dbReference>
<evidence type="ECO:0000256" key="6">
    <source>
        <dbReference type="RuleBase" id="RU364082"/>
    </source>
</evidence>